<keyword evidence="1" id="KW-1185">Reference proteome</keyword>
<evidence type="ECO:0000313" key="2">
    <source>
        <dbReference type="WBParaSite" id="nRc.2.0.1.t35002-RA"/>
    </source>
</evidence>
<dbReference type="AlphaFoldDB" id="A0A915K8E2"/>
<evidence type="ECO:0000313" key="1">
    <source>
        <dbReference type="Proteomes" id="UP000887565"/>
    </source>
</evidence>
<dbReference type="WBParaSite" id="nRc.2.0.1.t35002-RA">
    <property type="protein sequence ID" value="nRc.2.0.1.t35002-RA"/>
    <property type="gene ID" value="nRc.2.0.1.g35002"/>
</dbReference>
<protein>
    <submittedName>
        <fullName evidence="2">Uncharacterized protein</fullName>
    </submittedName>
</protein>
<accession>A0A915K8E2</accession>
<dbReference type="Proteomes" id="UP000887565">
    <property type="component" value="Unplaced"/>
</dbReference>
<name>A0A915K8E2_ROMCU</name>
<reference evidence="2" key="1">
    <citation type="submission" date="2022-11" db="UniProtKB">
        <authorList>
            <consortium name="WormBaseParasite"/>
        </authorList>
    </citation>
    <scope>IDENTIFICATION</scope>
</reference>
<organism evidence="1 2">
    <name type="scientific">Romanomermis culicivorax</name>
    <name type="common">Nematode worm</name>
    <dbReference type="NCBI Taxonomy" id="13658"/>
    <lineage>
        <taxon>Eukaryota</taxon>
        <taxon>Metazoa</taxon>
        <taxon>Ecdysozoa</taxon>
        <taxon>Nematoda</taxon>
        <taxon>Enoplea</taxon>
        <taxon>Dorylaimia</taxon>
        <taxon>Mermithida</taxon>
        <taxon>Mermithoidea</taxon>
        <taxon>Mermithidae</taxon>
        <taxon>Romanomermis</taxon>
    </lineage>
</organism>
<proteinExistence type="predicted"/>
<sequence>QESGGVGTVAELGRWRCWDTIVGELGWWRSWDDGGVGTVAIFPTYNDERHNHPELYKKIL</sequence>